<accession>A0A0D2LZK1</accession>
<keyword evidence="5" id="KW-1185">Reference proteome</keyword>
<name>A0A0D2LZK1_HYPSF</name>
<organism evidence="4 5">
    <name type="scientific">Hypholoma sublateritium (strain FD-334 SS-4)</name>
    <dbReference type="NCBI Taxonomy" id="945553"/>
    <lineage>
        <taxon>Eukaryota</taxon>
        <taxon>Fungi</taxon>
        <taxon>Dikarya</taxon>
        <taxon>Basidiomycota</taxon>
        <taxon>Agaricomycotina</taxon>
        <taxon>Agaricomycetes</taxon>
        <taxon>Agaricomycetidae</taxon>
        <taxon>Agaricales</taxon>
        <taxon>Agaricineae</taxon>
        <taxon>Strophariaceae</taxon>
        <taxon>Hypholoma</taxon>
    </lineage>
</organism>
<dbReference type="OrthoDB" id="7491548at2759"/>
<feature type="region of interest" description="Disordered" evidence="2">
    <location>
        <begin position="59"/>
        <end position="92"/>
    </location>
</feature>
<evidence type="ECO:0000256" key="1">
    <source>
        <dbReference type="PROSITE-ProRule" id="PRU00042"/>
    </source>
</evidence>
<evidence type="ECO:0000313" key="5">
    <source>
        <dbReference type="Proteomes" id="UP000054270"/>
    </source>
</evidence>
<feature type="compositionally biased region" description="Basic and acidic residues" evidence="2">
    <location>
        <begin position="10"/>
        <end position="23"/>
    </location>
</feature>
<gene>
    <name evidence="4" type="ORF">HYPSUDRAFT_207129</name>
</gene>
<evidence type="ECO:0000313" key="4">
    <source>
        <dbReference type="EMBL" id="KJA16333.1"/>
    </source>
</evidence>
<keyword evidence="1" id="KW-0863">Zinc-finger</keyword>
<keyword evidence="1" id="KW-0862">Zinc</keyword>
<sequence>MDGIANSGKSGDRDGRVARKERQKTVRVGDINVQRINDKFSCPICDSSYTDAYRLQKHHTSYDHSSPPRPRLCAFPHSTHPKRPYYANYDLR</sequence>
<feature type="region of interest" description="Disordered" evidence="2">
    <location>
        <begin position="1"/>
        <end position="23"/>
    </location>
</feature>
<dbReference type="Proteomes" id="UP000054270">
    <property type="component" value="Unassembled WGS sequence"/>
</dbReference>
<dbReference type="InterPro" id="IPR013087">
    <property type="entry name" value="Znf_C2H2_type"/>
</dbReference>
<feature type="domain" description="C2H2-type" evidence="3">
    <location>
        <begin position="40"/>
        <end position="67"/>
    </location>
</feature>
<evidence type="ECO:0000259" key="3">
    <source>
        <dbReference type="PROSITE" id="PS50157"/>
    </source>
</evidence>
<dbReference type="EMBL" id="KN817623">
    <property type="protein sequence ID" value="KJA16333.1"/>
    <property type="molecule type" value="Genomic_DNA"/>
</dbReference>
<keyword evidence="1" id="KW-0479">Metal-binding</keyword>
<dbReference type="GO" id="GO:0008270">
    <property type="term" value="F:zinc ion binding"/>
    <property type="evidence" value="ECO:0007669"/>
    <property type="project" value="UniProtKB-KW"/>
</dbReference>
<dbReference type="PROSITE" id="PS00028">
    <property type="entry name" value="ZINC_FINGER_C2H2_1"/>
    <property type="match status" value="1"/>
</dbReference>
<proteinExistence type="predicted"/>
<protein>
    <recommendedName>
        <fullName evidence="3">C2H2-type domain-containing protein</fullName>
    </recommendedName>
</protein>
<evidence type="ECO:0000256" key="2">
    <source>
        <dbReference type="SAM" id="MobiDB-lite"/>
    </source>
</evidence>
<dbReference type="AlphaFoldDB" id="A0A0D2LZK1"/>
<dbReference type="PROSITE" id="PS50157">
    <property type="entry name" value="ZINC_FINGER_C2H2_2"/>
    <property type="match status" value="1"/>
</dbReference>
<reference evidence="5" key="1">
    <citation type="submission" date="2014-04" db="EMBL/GenBank/DDBJ databases">
        <title>Evolutionary Origins and Diversification of the Mycorrhizal Mutualists.</title>
        <authorList>
            <consortium name="DOE Joint Genome Institute"/>
            <consortium name="Mycorrhizal Genomics Consortium"/>
            <person name="Kohler A."/>
            <person name="Kuo A."/>
            <person name="Nagy L.G."/>
            <person name="Floudas D."/>
            <person name="Copeland A."/>
            <person name="Barry K.W."/>
            <person name="Cichocki N."/>
            <person name="Veneault-Fourrey C."/>
            <person name="LaButti K."/>
            <person name="Lindquist E.A."/>
            <person name="Lipzen A."/>
            <person name="Lundell T."/>
            <person name="Morin E."/>
            <person name="Murat C."/>
            <person name="Riley R."/>
            <person name="Ohm R."/>
            <person name="Sun H."/>
            <person name="Tunlid A."/>
            <person name="Henrissat B."/>
            <person name="Grigoriev I.V."/>
            <person name="Hibbett D.S."/>
            <person name="Martin F."/>
        </authorList>
    </citation>
    <scope>NUCLEOTIDE SEQUENCE [LARGE SCALE GENOMIC DNA]</scope>
    <source>
        <strain evidence="5">FD-334 SS-4</strain>
    </source>
</reference>